<accession>A0A8D8PTE8</accession>
<organism evidence="1">
    <name type="scientific">Cacopsylla melanoneura</name>
    <dbReference type="NCBI Taxonomy" id="428564"/>
    <lineage>
        <taxon>Eukaryota</taxon>
        <taxon>Metazoa</taxon>
        <taxon>Ecdysozoa</taxon>
        <taxon>Arthropoda</taxon>
        <taxon>Hexapoda</taxon>
        <taxon>Insecta</taxon>
        <taxon>Pterygota</taxon>
        <taxon>Neoptera</taxon>
        <taxon>Paraneoptera</taxon>
        <taxon>Hemiptera</taxon>
        <taxon>Sternorrhyncha</taxon>
        <taxon>Psylloidea</taxon>
        <taxon>Psyllidae</taxon>
        <taxon>Psyllinae</taxon>
        <taxon>Cacopsylla</taxon>
    </lineage>
</organism>
<dbReference type="EMBL" id="HBUF01027305">
    <property type="protein sequence ID" value="CAG6613344.1"/>
    <property type="molecule type" value="Transcribed_RNA"/>
</dbReference>
<sequence>MVTIFDELDDGCSSSYSGVVRPKRSEGTFVWKFDSFHLWVVHIERNEQVWLGDLKLRVDQCPIPESNFPTSTFQIRTPAVLSAQIRLLESLKSNEDGKYFLPIKRVLKESLLFCLFLLFKSLFNLKAQNGRKTKGGYESRSLHASLNFTSLGSSKPSY</sequence>
<protein>
    <submittedName>
        <fullName evidence="1">Uncharacterized protein</fullName>
    </submittedName>
</protein>
<reference evidence="1" key="1">
    <citation type="submission" date="2021-05" db="EMBL/GenBank/DDBJ databases">
        <authorList>
            <person name="Alioto T."/>
            <person name="Alioto T."/>
            <person name="Gomez Garrido J."/>
        </authorList>
    </citation>
    <scope>NUCLEOTIDE SEQUENCE</scope>
</reference>
<evidence type="ECO:0000313" key="1">
    <source>
        <dbReference type="EMBL" id="CAG6613344.1"/>
    </source>
</evidence>
<dbReference type="AlphaFoldDB" id="A0A8D8PTE8"/>
<proteinExistence type="predicted"/>
<name>A0A8D8PTE8_9HEMI</name>